<dbReference type="EMBL" id="PYAC01000004">
    <property type="protein sequence ID" value="RAO22645.1"/>
    <property type="molecule type" value="Genomic_DNA"/>
</dbReference>
<dbReference type="AlphaFoldDB" id="A0A328NG79"/>
<keyword evidence="1" id="KW-1133">Transmembrane helix</keyword>
<protein>
    <submittedName>
        <fullName evidence="2">Uncharacterized protein</fullName>
    </submittedName>
</protein>
<evidence type="ECO:0000313" key="2">
    <source>
        <dbReference type="EMBL" id="RAO05542.1"/>
    </source>
</evidence>
<evidence type="ECO:0000313" key="3">
    <source>
        <dbReference type="EMBL" id="RAO22645.1"/>
    </source>
</evidence>
<reference evidence="4 5" key="1">
    <citation type="submission" date="2018-03" db="EMBL/GenBank/DDBJ databases">
        <title>Defining the species Micromonospora saelicesensis and Micromonospora noduli under the framework of genomics.</title>
        <authorList>
            <person name="Riesco R."/>
            <person name="Trujillo M.E."/>
        </authorList>
    </citation>
    <scope>NUCLEOTIDE SEQUENCE [LARGE SCALE GENOMIC DNA]</scope>
    <source>
        <strain evidence="2 4">LAH08</strain>
        <strain evidence="3 5">MED15</strain>
    </source>
</reference>
<evidence type="ECO:0000256" key="1">
    <source>
        <dbReference type="SAM" id="Phobius"/>
    </source>
</evidence>
<organism evidence="2 4">
    <name type="scientific">Micromonospora noduli</name>
    <dbReference type="NCBI Taxonomy" id="709876"/>
    <lineage>
        <taxon>Bacteria</taxon>
        <taxon>Bacillati</taxon>
        <taxon>Actinomycetota</taxon>
        <taxon>Actinomycetes</taxon>
        <taxon>Micromonosporales</taxon>
        <taxon>Micromonosporaceae</taxon>
        <taxon>Micromonospora</taxon>
    </lineage>
</organism>
<gene>
    <name evidence="2" type="ORF">LAH08_01001</name>
    <name evidence="3" type="ORF">MED15_01494</name>
</gene>
<keyword evidence="1" id="KW-0812">Transmembrane</keyword>
<sequence>MSQLATLPVFRCPAPRLGDKGLLTVFLFFLAKAMLLFGVLFLILCPANLGVVRLSRRDVWHSSSLYDGVSLERTISVEFTVLASPSVCPPHLTSINSAF</sequence>
<accession>A0A328NG79</accession>
<dbReference type="Proteomes" id="UP000249045">
    <property type="component" value="Unassembled WGS sequence"/>
</dbReference>
<comment type="caution">
    <text evidence="2">The sequence shown here is derived from an EMBL/GenBank/DDBJ whole genome shotgun (WGS) entry which is preliminary data.</text>
</comment>
<keyword evidence="1" id="KW-0472">Membrane</keyword>
<dbReference type="Proteomes" id="UP000248966">
    <property type="component" value="Unassembled WGS sequence"/>
</dbReference>
<dbReference type="EMBL" id="PYAA01000004">
    <property type="protein sequence ID" value="RAO05542.1"/>
    <property type="molecule type" value="Genomic_DNA"/>
</dbReference>
<evidence type="ECO:0000313" key="5">
    <source>
        <dbReference type="Proteomes" id="UP000249045"/>
    </source>
</evidence>
<evidence type="ECO:0000313" key="4">
    <source>
        <dbReference type="Proteomes" id="UP000248966"/>
    </source>
</evidence>
<keyword evidence="5" id="KW-1185">Reference proteome</keyword>
<name>A0A328NG79_9ACTN</name>
<proteinExistence type="predicted"/>
<feature type="transmembrane region" description="Helical" evidence="1">
    <location>
        <begin position="25"/>
        <end position="47"/>
    </location>
</feature>